<organism evidence="3 4">
    <name type="scientific">Rickenella mellea</name>
    <dbReference type="NCBI Taxonomy" id="50990"/>
    <lineage>
        <taxon>Eukaryota</taxon>
        <taxon>Fungi</taxon>
        <taxon>Dikarya</taxon>
        <taxon>Basidiomycota</taxon>
        <taxon>Agaricomycotina</taxon>
        <taxon>Agaricomycetes</taxon>
        <taxon>Hymenochaetales</taxon>
        <taxon>Rickenellaceae</taxon>
        <taxon>Rickenella</taxon>
    </lineage>
</organism>
<feature type="region of interest" description="Disordered" evidence="1">
    <location>
        <begin position="308"/>
        <end position="348"/>
    </location>
</feature>
<dbReference type="OrthoDB" id="2556847at2759"/>
<evidence type="ECO:0000259" key="2">
    <source>
        <dbReference type="Pfam" id="PF15249"/>
    </source>
</evidence>
<feature type="compositionally biased region" description="Polar residues" evidence="1">
    <location>
        <begin position="321"/>
        <end position="341"/>
    </location>
</feature>
<name>A0A4Y7QB65_9AGAM</name>
<dbReference type="VEuPathDB" id="FungiDB:BD410DRAFT_786438"/>
<dbReference type="EMBL" id="ML170167">
    <property type="protein sequence ID" value="TDL24322.1"/>
    <property type="molecule type" value="Genomic_DNA"/>
</dbReference>
<reference evidence="3 4" key="1">
    <citation type="submission" date="2018-06" db="EMBL/GenBank/DDBJ databases">
        <title>A transcriptomic atlas of mushroom development highlights an independent origin of complex multicellularity.</title>
        <authorList>
            <consortium name="DOE Joint Genome Institute"/>
            <person name="Krizsan K."/>
            <person name="Almasi E."/>
            <person name="Merenyi Z."/>
            <person name="Sahu N."/>
            <person name="Viragh M."/>
            <person name="Koszo T."/>
            <person name="Mondo S."/>
            <person name="Kiss B."/>
            <person name="Balint B."/>
            <person name="Kues U."/>
            <person name="Barry K."/>
            <person name="Hegedus J.C."/>
            <person name="Henrissat B."/>
            <person name="Johnson J."/>
            <person name="Lipzen A."/>
            <person name="Ohm R."/>
            <person name="Nagy I."/>
            <person name="Pangilinan J."/>
            <person name="Yan J."/>
            <person name="Xiong Y."/>
            <person name="Grigoriev I.V."/>
            <person name="Hibbett D.S."/>
            <person name="Nagy L.G."/>
        </authorList>
    </citation>
    <scope>NUCLEOTIDE SEQUENCE [LARGE SCALE GENOMIC DNA]</scope>
    <source>
        <strain evidence="3 4">SZMC22713</strain>
    </source>
</reference>
<feature type="compositionally biased region" description="Low complexity" evidence="1">
    <location>
        <begin position="308"/>
        <end position="320"/>
    </location>
</feature>
<feature type="compositionally biased region" description="Pro residues" evidence="1">
    <location>
        <begin position="1"/>
        <end position="10"/>
    </location>
</feature>
<evidence type="ECO:0000256" key="1">
    <source>
        <dbReference type="SAM" id="MobiDB-lite"/>
    </source>
</evidence>
<protein>
    <recommendedName>
        <fullName evidence="2">GLTSCR protein conserved domain-containing protein</fullName>
    </recommendedName>
</protein>
<dbReference type="Proteomes" id="UP000294933">
    <property type="component" value="Unassembled WGS sequence"/>
</dbReference>
<feature type="domain" description="GLTSCR protein conserved" evidence="2">
    <location>
        <begin position="93"/>
        <end position="204"/>
    </location>
</feature>
<evidence type="ECO:0000313" key="3">
    <source>
        <dbReference type="EMBL" id="TDL24322.1"/>
    </source>
</evidence>
<accession>A0A4Y7QB65</accession>
<gene>
    <name evidence="3" type="ORF">BD410DRAFT_786438</name>
</gene>
<dbReference type="AlphaFoldDB" id="A0A4Y7QB65"/>
<proteinExistence type="predicted"/>
<evidence type="ECO:0000313" key="4">
    <source>
        <dbReference type="Proteomes" id="UP000294933"/>
    </source>
</evidence>
<dbReference type="Pfam" id="PF15249">
    <property type="entry name" value="GLTSCR1"/>
    <property type="match status" value="1"/>
</dbReference>
<feature type="compositionally biased region" description="Polar residues" evidence="1">
    <location>
        <begin position="234"/>
        <end position="244"/>
    </location>
</feature>
<dbReference type="STRING" id="50990.A0A4Y7QB65"/>
<dbReference type="InterPro" id="IPR015671">
    <property type="entry name" value="GSCR1_dom"/>
</dbReference>
<sequence length="441" mass="47352">MHNTPLPPPTSSTVRPTPTWYSASNTPAFASTSATKWSPSAPTQPTMSAQPVVAKAKPSNDGPRLPKRRKLDSEEEKIKDHTASAVSLSLFSDHIMALYPDADAPFVDHMDVVSRLLPYHIFQHPKEDLETVSNIKGKGRMTDELPDRDEILGTKLAMKCWKRRQALQERFRRVRIRAGKHNEPHDQAITLANAILDADRSATTYMEQQLNMARSELDRLHKAQRAASAHTHKGQSSSTTTPTFITHPFGGNSSYPRGPPQGYPAYYNAYTYPYGQSNPYAPQASTNTGKSSTAIANKTSSFVTTWNSASSSTSAQPPSQLGTNTGSIMPTRITQPTQPQAAGNAASPTRIPVSIPVASLPALQAFGILPVPKAALPPPTEPQPPAVLLGSTNGGTTLLLEINVALLQASQMSGLAIILSGLMQRGHDGTNSRDTGKPAGG</sequence>
<feature type="compositionally biased region" description="Polar residues" evidence="1">
    <location>
        <begin position="20"/>
        <end position="49"/>
    </location>
</feature>
<feature type="region of interest" description="Disordered" evidence="1">
    <location>
        <begin position="220"/>
        <end position="257"/>
    </location>
</feature>
<feature type="region of interest" description="Disordered" evidence="1">
    <location>
        <begin position="1"/>
        <end position="78"/>
    </location>
</feature>
<keyword evidence="4" id="KW-1185">Reference proteome</keyword>